<sequence length="526" mass="57540">MAPAYTSQNFRDLEMIMDNNIQRVISPFSSSHRHQHQQRLHRPTPPPEPEQQQQEVIVSECCAVEAQKPNPIAPPNLLASSASISLALGSILSSNLLPSRTGLLPTTPKTLTARLGSARPVRPSSLPAPKKRTSPLPVQASTALQVPAPPPATSHTKATGVSAFPDYHRLRQSGRDAGDPSNAAALRKAAIVWFRNDLRVHDNEALSSANKEALSVLPVYCFDPRDYGKSSSGFDKTGPFRATFLLECVANLRANLRERGSDLVVRIGRPEEVLVELAKSIGADALYAHQEVSHEEIATEEKIKSSLEEEGVETKFFWGSTLYHPEDLPFKLQDMPSNYGGFRERVQRLSVRQIIKDPEQLKGLPTRGDVEPGKVPSLLDLGLNPNFGQDGKTAVNASLTGGESEALQRLKRFAVECREQPNKLGKDGSGESLYGANFSCKISPWLAMGCLSPRYMFEELKKSEKISISSSLGKSSGADSGQGGLNWLKFELLWRDFFRFITKKYGSAKKQQDASPVTACTGALAV</sequence>
<evidence type="ECO:0000313" key="5">
    <source>
        <dbReference type="EMBL" id="ABK24574.1"/>
    </source>
</evidence>
<evidence type="ECO:0000256" key="1">
    <source>
        <dbReference type="ARBA" id="ARBA00005862"/>
    </source>
</evidence>
<evidence type="ECO:0000256" key="3">
    <source>
        <dbReference type="SAM" id="MobiDB-lite"/>
    </source>
</evidence>
<dbReference type="SUPFAM" id="SSF48173">
    <property type="entry name" value="Cryptochrome/photolyase FAD-binding domain"/>
    <property type="match status" value="1"/>
</dbReference>
<dbReference type="GO" id="GO:0003904">
    <property type="term" value="F:deoxyribodipyrimidine photo-lyase activity"/>
    <property type="evidence" value="ECO:0007669"/>
    <property type="project" value="TreeGrafter"/>
</dbReference>
<dbReference type="AlphaFoldDB" id="A9NVB3"/>
<comment type="cofactor">
    <cofactor evidence="2">
        <name>FAD</name>
        <dbReference type="ChEBI" id="CHEBI:57692"/>
    </cofactor>
    <text evidence="2">Binds 1 FAD per subunit.</text>
</comment>
<evidence type="ECO:0000259" key="4">
    <source>
        <dbReference type="PROSITE" id="PS51645"/>
    </source>
</evidence>
<dbReference type="Gene3D" id="1.25.40.80">
    <property type="match status" value="1"/>
</dbReference>
<dbReference type="InterPro" id="IPR006050">
    <property type="entry name" value="DNA_photolyase_N"/>
</dbReference>
<dbReference type="Pfam" id="PF00875">
    <property type="entry name" value="DNA_photolyase"/>
    <property type="match status" value="1"/>
</dbReference>
<protein>
    <recommendedName>
        <fullName evidence="4">Photolyase/cryptochrome alpha/beta domain-containing protein</fullName>
    </recommendedName>
</protein>
<dbReference type="InterPro" id="IPR036155">
    <property type="entry name" value="Crypto/Photolyase_N_sf"/>
</dbReference>
<dbReference type="GO" id="GO:0003677">
    <property type="term" value="F:DNA binding"/>
    <property type="evidence" value="ECO:0007669"/>
    <property type="project" value="TreeGrafter"/>
</dbReference>
<feature type="compositionally biased region" description="Basic residues" evidence="3">
    <location>
        <begin position="31"/>
        <end position="42"/>
    </location>
</feature>
<feature type="region of interest" description="Disordered" evidence="3">
    <location>
        <begin position="29"/>
        <end position="55"/>
    </location>
</feature>
<keyword evidence="2" id="KW-0274">FAD</keyword>
<dbReference type="Gene3D" id="3.40.50.620">
    <property type="entry name" value="HUPs"/>
    <property type="match status" value="1"/>
</dbReference>
<feature type="binding site" evidence="2">
    <location>
        <begin position="491"/>
        <end position="498"/>
    </location>
    <ligand>
        <name>FAD</name>
        <dbReference type="ChEBI" id="CHEBI:57692"/>
    </ligand>
</feature>
<dbReference type="InterPro" id="IPR036134">
    <property type="entry name" value="Crypto/Photolyase_FAD-like_sf"/>
</dbReference>
<organism evidence="5">
    <name type="scientific">Picea sitchensis</name>
    <name type="common">Sitka spruce</name>
    <name type="synonym">Pinus sitchensis</name>
    <dbReference type="NCBI Taxonomy" id="3332"/>
    <lineage>
        <taxon>Eukaryota</taxon>
        <taxon>Viridiplantae</taxon>
        <taxon>Streptophyta</taxon>
        <taxon>Embryophyta</taxon>
        <taxon>Tracheophyta</taxon>
        <taxon>Spermatophyta</taxon>
        <taxon>Pinopsida</taxon>
        <taxon>Pinidae</taxon>
        <taxon>Conifers I</taxon>
        <taxon>Pinales</taxon>
        <taxon>Pinaceae</taxon>
        <taxon>Picea</taxon>
    </lineage>
</organism>
<feature type="domain" description="Photolyase/cryptochrome alpha/beta" evidence="4">
    <location>
        <begin position="188"/>
        <end position="322"/>
    </location>
</feature>
<reference evidence="5" key="1">
    <citation type="journal article" date="2008" name="BMC Genomics">
        <title>A conifer genomics resource of 200,000 spruce (Picea spp.) ESTs and 6,464 high-quality, sequence-finished full-length cDNAs for Sitka spruce (Picea sitchensis).</title>
        <authorList>
            <person name="Ralph S.G."/>
            <person name="Chun H.J."/>
            <person name="Kolosova N."/>
            <person name="Cooper D."/>
            <person name="Oddy C."/>
            <person name="Ritland C.E."/>
            <person name="Kirkpatrick R."/>
            <person name="Moore R."/>
            <person name="Barber S."/>
            <person name="Holt R.A."/>
            <person name="Jones S.J."/>
            <person name="Marra M.A."/>
            <person name="Douglas C.J."/>
            <person name="Ritland K."/>
            <person name="Bohlmann J."/>
        </authorList>
    </citation>
    <scope>NUCLEOTIDE SEQUENCE</scope>
    <source>
        <tissue evidence="5">Bark</tissue>
    </source>
</reference>
<dbReference type="PANTHER" id="PTHR11455">
    <property type="entry name" value="CRYPTOCHROME"/>
    <property type="match status" value="1"/>
</dbReference>
<name>A9NVB3_PICSI</name>
<proteinExistence type="evidence at transcript level"/>
<dbReference type="InterPro" id="IPR002081">
    <property type="entry name" value="Cryptochrome/DNA_photolyase_1"/>
</dbReference>
<keyword evidence="2" id="KW-0285">Flavoprotein</keyword>
<dbReference type="GO" id="GO:0071949">
    <property type="term" value="F:FAD binding"/>
    <property type="evidence" value="ECO:0007669"/>
    <property type="project" value="TreeGrafter"/>
</dbReference>
<dbReference type="PANTHER" id="PTHR11455:SF2">
    <property type="entry name" value="BLUE-LIGHT PHOTORECEPTOR PHR2"/>
    <property type="match status" value="1"/>
</dbReference>
<dbReference type="GO" id="GO:0000719">
    <property type="term" value="P:photoreactive repair"/>
    <property type="evidence" value="ECO:0007669"/>
    <property type="project" value="TreeGrafter"/>
</dbReference>
<dbReference type="EMBL" id="BT070297">
    <property type="protein sequence ID" value="ACN39815.1"/>
    <property type="molecule type" value="mRNA"/>
</dbReference>
<evidence type="ECO:0000256" key="2">
    <source>
        <dbReference type="PIRSR" id="PIRSR602081-1"/>
    </source>
</evidence>
<feature type="region of interest" description="Disordered" evidence="3">
    <location>
        <begin position="115"/>
        <end position="137"/>
    </location>
</feature>
<reference evidence="6" key="2">
    <citation type="submission" date="2009-02" db="EMBL/GenBank/DDBJ databases">
        <title>Full length sequence-verified cDNA sequences from Sitka spruce (Picea sitchensis).</title>
        <authorList>
            <person name="Reid K.E."/>
            <person name="Liao N."/>
            <person name="Ralph S."/>
            <person name="Kolosova N."/>
            <person name="Oddy C."/>
            <person name="Moore R."/>
            <person name="Mayo M."/>
            <person name="Wagner S."/>
            <person name="King J."/>
            <person name="Yanchuk A."/>
            <person name="Holt R."/>
            <person name="Jones S."/>
            <person name="Marra M."/>
            <person name="Ritland C.E."/>
            <person name="Ritland K."/>
            <person name="Bohlmann J."/>
        </authorList>
    </citation>
    <scope>NUCLEOTIDE SEQUENCE</scope>
    <source>
        <tissue evidence="6">Green portion of the leader tissue</tissue>
    </source>
</reference>
<dbReference type="EMBL" id="EF085267">
    <property type="protein sequence ID" value="ABK24574.1"/>
    <property type="molecule type" value="mRNA"/>
</dbReference>
<comment type="similarity">
    <text evidence="1">Belongs to the DNA photolyase class-1 family.</text>
</comment>
<dbReference type="SUPFAM" id="SSF52425">
    <property type="entry name" value="Cryptochrome/photolyase, N-terminal domain"/>
    <property type="match status" value="1"/>
</dbReference>
<feature type="binding site" evidence="2">
    <location>
        <begin position="439"/>
        <end position="443"/>
    </location>
    <ligand>
        <name>FAD</name>
        <dbReference type="ChEBI" id="CHEBI:57692"/>
    </ligand>
</feature>
<dbReference type="InterPro" id="IPR014729">
    <property type="entry name" value="Rossmann-like_a/b/a_fold"/>
</dbReference>
<evidence type="ECO:0000313" key="6">
    <source>
        <dbReference type="EMBL" id="ACN39815.1"/>
    </source>
</evidence>
<accession>A9NVB3</accession>
<dbReference type="PROSITE" id="PS51645">
    <property type="entry name" value="PHR_CRY_ALPHA_BETA"/>
    <property type="match status" value="1"/>
</dbReference>